<evidence type="ECO:0000313" key="1">
    <source>
        <dbReference type="EMBL" id="AKT26016.1"/>
    </source>
</evidence>
<evidence type="ECO:0000313" key="2">
    <source>
        <dbReference type="Proteomes" id="UP000102399"/>
    </source>
</evidence>
<reference evidence="1 2" key="1">
    <citation type="journal article" date="2015" name="Vet. Microbiol.">
        <title>Characterisation of the Equine adenovirus 2 genome.</title>
        <authorList>
            <person name="Giles C."/>
            <person name="Vanniasinkam T."/>
            <person name="Barton M."/>
            <person name="Mahony T.J."/>
        </authorList>
    </citation>
    <scope>NUCLEOTIDE SEQUENCE [LARGE SCALE GENOMIC DNA]</scope>
    <source>
        <strain evidence="1">EAdV2.385/75.9</strain>
    </source>
</reference>
<dbReference type="KEGG" id="vg:25395980"/>
<organismHost>
    <name type="scientific">Equus caballus</name>
    <name type="common">Horse</name>
    <dbReference type="NCBI Taxonomy" id="9796"/>
</organismHost>
<dbReference type="GeneID" id="25395980"/>
<dbReference type="RefSeq" id="YP_009162340.1">
    <property type="nucleotide sequence ID" value="NC_027705.1"/>
</dbReference>
<keyword evidence="2" id="KW-1185">Reference proteome</keyword>
<sequence length="134" mass="14869">MKSIKLFLHPSVLLYADHLLASIAEEEEDEGFQGEEDVGCESTLHEMFDIDPVERDSYRQAVELVFPDCEVASCDQPSGDTVAAMDLQCHEVLDSGDEECDEVFCDCCFQQTSSSLGGSLKRCFCKGLLINLVF</sequence>
<accession>A0A0K1DBU3</accession>
<name>A0A0K1DBU3_ADEE2</name>
<protein>
    <recommendedName>
        <fullName evidence="3">E1A</fullName>
    </recommendedName>
</protein>
<dbReference type="EMBL" id="KT160425">
    <property type="protein sequence ID" value="AKT26016.1"/>
    <property type="molecule type" value="Genomic_DNA"/>
</dbReference>
<organism evidence="1 2">
    <name type="scientific">Equine adenovirus B serotype 2</name>
    <name type="common">EAdV-2</name>
    <name type="synonym">Equine adenovirus 2</name>
    <dbReference type="NCBI Taxonomy" id="67603"/>
    <lineage>
        <taxon>Viruses</taxon>
        <taxon>Varidnaviria</taxon>
        <taxon>Bamfordvirae</taxon>
        <taxon>Preplasmiviricota</taxon>
        <taxon>Polisuviricotina</taxon>
        <taxon>Pharingeaviricetes</taxon>
        <taxon>Rowavirales</taxon>
        <taxon>Adenoviridae</taxon>
        <taxon>Mastadenovirus</taxon>
        <taxon>Mastadenovirus equidae</taxon>
        <taxon>Equine mastadenovirus B</taxon>
    </lineage>
</organism>
<proteinExistence type="predicted"/>
<dbReference type="Proteomes" id="UP000102399">
    <property type="component" value="Segment"/>
</dbReference>
<evidence type="ECO:0008006" key="3">
    <source>
        <dbReference type="Google" id="ProtNLM"/>
    </source>
</evidence>